<sequence length="148" mass="16676">MYQYGIGGNEVKPDASESINEIQGNKTLIAQKLTDDEALFPEAVKGLTTIEEVFAHFKPQVSVDFENEHGQSFQDDIRFKNLGDFGVKKLTEQSGFLADLNVQKEQYTKIAKQIKTNKVLRSMLENQETRAAFMDALQSLLSELDAEQ</sequence>
<evidence type="ECO:0000313" key="1">
    <source>
        <dbReference type="EMBL" id="PZF73639.1"/>
    </source>
</evidence>
<dbReference type="AlphaFoldDB" id="A0A2W2BBP8"/>
<protein>
    <recommendedName>
        <fullName evidence="3">Type VI secretion system contractile sheath small subunit</fullName>
    </recommendedName>
</protein>
<organism evidence="1 2">
    <name type="scientific">Taibaiella soli</name>
    <dbReference type="NCBI Taxonomy" id="1649169"/>
    <lineage>
        <taxon>Bacteria</taxon>
        <taxon>Pseudomonadati</taxon>
        <taxon>Bacteroidota</taxon>
        <taxon>Chitinophagia</taxon>
        <taxon>Chitinophagales</taxon>
        <taxon>Chitinophagaceae</taxon>
        <taxon>Taibaiella</taxon>
    </lineage>
</organism>
<proteinExistence type="predicted"/>
<evidence type="ECO:0008006" key="3">
    <source>
        <dbReference type="Google" id="ProtNLM"/>
    </source>
</evidence>
<dbReference type="OrthoDB" id="761425at2"/>
<dbReference type="Proteomes" id="UP000248745">
    <property type="component" value="Unassembled WGS sequence"/>
</dbReference>
<keyword evidence="2" id="KW-1185">Reference proteome</keyword>
<dbReference type="EMBL" id="QKTW01000011">
    <property type="protein sequence ID" value="PZF73639.1"/>
    <property type="molecule type" value="Genomic_DNA"/>
</dbReference>
<gene>
    <name evidence="1" type="ORF">DN068_07685</name>
</gene>
<accession>A0A2W2BBP8</accession>
<name>A0A2W2BBP8_9BACT</name>
<reference evidence="1 2" key="1">
    <citation type="submission" date="2018-06" db="EMBL/GenBank/DDBJ databases">
        <title>Mucibacter soli gen. nov., sp. nov., a new member of the family Chitinophagaceae producing mucin.</title>
        <authorList>
            <person name="Kim M.-K."/>
            <person name="Park S."/>
            <person name="Kim T.-S."/>
            <person name="Joung Y."/>
            <person name="Han J.-H."/>
            <person name="Kim S.B."/>
        </authorList>
    </citation>
    <scope>NUCLEOTIDE SEQUENCE [LARGE SCALE GENOMIC DNA]</scope>
    <source>
        <strain evidence="1 2">R1-15</strain>
    </source>
</reference>
<evidence type="ECO:0000313" key="2">
    <source>
        <dbReference type="Proteomes" id="UP000248745"/>
    </source>
</evidence>
<comment type="caution">
    <text evidence="1">The sequence shown here is derived from an EMBL/GenBank/DDBJ whole genome shotgun (WGS) entry which is preliminary data.</text>
</comment>